<gene>
    <name evidence="1" type="ORF">HON47_05420</name>
</gene>
<dbReference type="EMBL" id="JABJNZ010000067">
    <property type="protein sequence ID" value="MBT4870987.1"/>
    <property type="molecule type" value="Genomic_DNA"/>
</dbReference>
<evidence type="ECO:0000313" key="2">
    <source>
        <dbReference type="Proteomes" id="UP000722459"/>
    </source>
</evidence>
<proteinExistence type="predicted"/>
<organism evidence="1 2">
    <name type="scientific">Candidatus Iainarchaeum sp</name>
    <dbReference type="NCBI Taxonomy" id="3101447"/>
    <lineage>
        <taxon>Archaea</taxon>
        <taxon>Candidatus Iainarchaeota</taxon>
        <taxon>Candidatus Iainarchaeia</taxon>
        <taxon>Candidatus Iainarchaeales</taxon>
        <taxon>Candidatus Iainarchaeaceae</taxon>
        <taxon>Candidatus Iainarchaeum</taxon>
    </lineage>
</organism>
<sequence length="232" mass="27365">MKKEGRYPALGVKRSKKVFNTGSGTLIGLSRNLKRVIKFFPHDLRAGRGNAVYPRQIGRKPSRPITNHKAIEYYSLLMHDAYWKEHSRTYGPQKVTYYRVRPVKLIREGKNYHVTEKINGPNLDDFISYMRGYKFKKREGQTPEQKSDFELRRKGLADLIKTNKAEMKEFKKHLDELHKEINRQMDWIRNNPHSDGIDLYQSNLKESDFIVEGFSRSKTGQLRLKLVMVDYQ</sequence>
<reference evidence="1" key="1">
    <citation type="journal article" date="2021" name="ISME J.">
        <title>Mercury methylation by metabolically versatile and cosmopolitan marine bacteria.</title>
        <authorList>
            <person name="Lin H."/>
            <person name="Ascher D.B."/>
            <person name="Myung Y."/>
            <person name="Lamborg C.H."/>
            <person name="Hallam S.J."/>
            <person name="Gionfriddo C.M."/>
            <person name="Holt K.E."/>
            <person name="Moreau J.W."/>
        </authorList>
    </citation>
    <scope>NUCLEOTIDE SEQUENCE</scope>
    <source>
        <strain evidence="1">SI075_bin30</strain>
    </source>
</reference>
<name>A0A8T5GH12_9ARCH</name>
<dbReference type="AlphaFoldDB" id="A0A8T5GH12"/>
<accession>A0A8T5GH12</accession>
<dbReference type="Proteomes" id="UP000722459">
    <property type="component" value="Unassembled WGS sequence"/>
</dbReference>
<evidence type="ECO:0000313" key="1">
    <source>
        <dbReference type="EMBL" id="MBT4870987.1"/>
    </source>
</evidence>
<comment type="caution">
    <text evidence="1">The sequence shown here is derived from an EMBL/GenBank/DDBJ whole genome shotgun (WGS) entry which is preliminary data.</text>
</comment>
<protein>
    <submittedName>
        <fullName evidence="1">Uncharacterized protein</fullName>
    </submittedName>
</protein>